<dbReference type="EMBL" id="CADEBD010000039">
    <property type="protein sequence ID" value="CAB3220775.1"/>
    <property type="molecule type" value="Genomic_DNA"/>
</dbReference>
<evidence type="ECO:0000313" key="4">
    <source>
        <dbReference type="Proteomes" id="UP000494256"/>
    </source>
</evidence>
<feature type="domain" description="DUF7041" evidence="2">
    <location>
        <begin position="25"/>
        <end position="108"/>
    </location>
</feature>
<comment type="caution">
    <text evidence="3">The sequence shown here is derived from an EMBL/GenBank/DDBJ whole genome shotgun (WGS) entry which is preliminary data.</text>
</comment>
<evidence type="ECO:0000313" key="3">
    <source>
        <dbReference type="EMBL" id="CAB3220775.1"/>
    </source>
</evidence>
<dbReference type="PANTHER" id="PTHR33327">
    <property type="entry name" value="ENDONUCLEASE"/>
    <property type="match status" value="1"/>
</dbReference>
<proteinExistence type="predicted"/>
<gene>
    <name evidence="3" type="ORF">APLA_LOCUS461</name>
</gene>
<reference evidence="3 4" key="1">
    <citation type="submission" date="2020-04" db="EMBL/GenBank/DDBJ databases">
        <authorList>
            <person name="Wallbank WR R."/>
            <person name="Pardo Diaz C."/>
            <person name="Kozak K."/>
            <person name="Martin S."/>
            <person name="Jiggins C."/>
            <person name="Moest M."/>
            <person name="Warren A I."/>
            <person name="Byers J.R.P. K."/>
            <person name="Montejo-Kovacevich G."/>
            <person name="Yen C E."/>
        </authorList>
    </citation>
    <scope>NUCLEOTIDE SEQUENCE [LARGE SCALE GENOMIC DNA]</scope>
</reference>
<sequence length="275" mass="31019">MSNEDGPIPNAIVEEPQVSRVGVRVPPFWPADPTVWFAQLESQFILSRVVTDETKFHYVVSQLDTQCAMEVKDVIKNPPASGKYEKIKTELIKRLCASQEKRLKQLLEREELGDRKPSQFLRHLEGLAGADVPSQFMKTIWTSRLFCRTVLASRRDEPLEYLADLADSVYDIAAPSPQVASTSSSGADRFDEMTKQISELTRQVASLTSHMSRKGHPGRSRSKSQRSDRSRSRSRPQQPPPNHPHCFYHFTYGAKAKKCKQPCTFTSGNAQGGRK</sequence>
<dbReference type="PANTHER" id="PTHR33327:SF3">
    <property type="entry name" value="RNA-DIRECTED DNA POLYMERASE"/>
    <property type="match status" value="1"/>
</dbReference>
<dbReference type="Proteomes" id="UP000494256">
    <property type="component" value="Unassembled WGS sequence"/>
</dbReference>
<accession>A0A8S0YNI6</accession>
<evidence type="ECO:0000256" key="1">
    <source>
        <dbReference type="SAM" id="MobiDB-lite"/>
    </source>
</evidence>
<dbReference type="AlphaFoldDB" id="A0A8S0YNI6"/>
<evidence type="ECO:0000259" key="2">
    <source>
        <dbReference type="Pfam" id="PF23055"/>
    </source>
</evidence>
<dbReference type="InterPro" id="IPR055469">
    <property type="entry name" value="DUF7041"/>
</dbReference>
<name>A0A8S0YNI6_ARCPL</name>
<feature type="region of interest" description="Disordered" evidence="1">
    <location>
        <begin position="207"/>
        <end position="246"/>
    </location>
</feature>
<organism evidence="3 4">
    <name type="scientific">Arctia plantaginis</name>
    <name type="common">Wood tiger moth</name>
    <name type="synonym">Phalaena plantaginis</name>
    <dbReference type="NCBI Taxonomy" id="874455"/>
    <lineage>
        <taxon>Eukaryota</taxon>
        <taxon>Metazoa</taxon>
        <taxon>Ecdysozoa</taxon>
        <taxon>Arthropoda</taxon>
        <taxon>Hexapoda</taxon>
        <taxon>Insecta</taxon>
        <taxon>Pterygota</taxon>
        <taxon>Neoptera</taxon>
        <taxon>Endopterygota</taxon>
        <taxon>Lepidoptera</taxon>
        <taxon>Glossata</taxon>
        <taxon>Ditrysia</taxon>
        <taxon>Noctuoidea</taxon>
        <taxon>Erebidae</taxon>
        <taxon>Arctiinae</taxon>
        <taxon>Arctia</taxon>
    </lineage>
</organism>
<dbReference type="OrthoDB" id="737510at2759"/>
<dbReference type="Pfam" id="PF23055">
    <property type="entry name" value="DUF7041"/>
    <property type="match status" value="1"/>
</dbReference>
<feature type="compositionally biased region" description="Basic residues" evidence="1">
    <location>
        <begin position="211"/>
        <end position="224"/>
    </location>
</feature>
<protein>
    <recommendedName>
        <fullName evidence="2">DUF7041 domain-containing protein</fullName>
    </recommendedName>
</protein>